<accession>A0A2M8R5I5</accession>
<proteinExistence type="predicted"/>
<comment type="caution">
    <text evidence="1">The sequence shown here is derived from an EMBL/GenBank/DDBJ whole genome shotgun (WGS) entry which is preliminary data.</text>
</comment>
<reference evidence="1 2" key="1">
    <citation type="submission" date="2017-11" db="EMBL/GenBank/DDBJ databases">
        <title>Bradyrhizobium forestalis sp. nov., an efficient nitrogen-fixing bacterium isolated from nodules of forest legume species in the Amazon.</title>
        <authorList>
            <person name="Costa E.M."/>
            <person name="Guimaraes A."/>
            <person name="Carvalho T.S."/>
            <person name="Rodrigues T.L."/>
            <person name="Ribeiro P.R.A."/>
            <person name="Lebbe L."/>
            <person name="Willems A."/>
            <person name="Moreira F.M.S."/>
        </authorList>
    </citation>
    <scope>NUCLEOTIDE SEQUENCE [LARGE SCALE GENOMIC DNA]</scope>
    <source>
        <strain evidence="1 2">INPA54B</strain>
    </source>
</reference>
<evidence type="ECO:0000313" key="2">
    <source>
        <dbReference type="Proteomes" id="UP000231194"/>
    </source>
</evidence>
<name>A0A2M8R5I5_9BRAD</name>
<dbReference type="EMBL" id="PGVG01000019">
    <property type="protein sequence ID" value="PJG53059.1"/>
    <property type="molecule type" value="Genomic_DNA"/>
</dbReference>
<dbReference type="Proteomes" id="UP000231194">
    <property type="component" value="Unassembled WGS sequence"/>
</dbReference>
<dbReference type="AlphaFoldDB" id="A0A2M8R5I5"/>
<organism evidence="1 2">
    <name type="scientific">Bradyrhizobium forestalis</name>
    <dbReference type="NCBI Taxonomy" id="1419263"/>
    <lineage>
        <taxon>Bacteria</taxon>
        <taxon>Pseudomonadati</taxon>
        <taxon>Pseudomonadota</taxon>
        <taxon>Alphaproteobacteria</taxon>
        <taxon>Hyphomicrobiales</taxon>
        <taxon>Nitrobacteraceae</taxon>
        <taxon>Bradyrhizobium</taxon>
    </lineage>
</organism>
<gene>
    <name evidence="1" type="ORF">CVM73_21955</name>
</gene>
<evidence type="ECO:0000313" key="1">
    <source>
        <dbReference type="EMBL" id="PJG53059.1"/>
    </source>
</evidence>
<sequence>MIDTAPVFERETSPDKTCGPIRSWLTYIDSAIKGVRQLGTSLVEELDLWILLQRSCVMRKIIASELKTTDSKRVLVVQIS</sequence>
<keyword evidence="2" id="KW-1185">Reference proteome</keyword>
<protein>
    <submittedName>
        <fullName evidence="1">Uncharacterized protein</fullName>
    </submittedName>
</protein>